<accession>A0AC61RH13</accession>
<protein>
    <submittedName>
        <fullName evidence="1">DUF2723 domain-containing protein</fullName>
    </submittedName>
</protein>
<evidence type="ECO:0000313" key="2">
    <source>
        <dbReference type="Proteomes" id="UP000306319"/>
    </source>
</evidence>
<reference evidence="1" key="1">
    <citation type="submission" date="2019-04" db="EMBL/GenBank/DDBJ databases">
        <title>Microbes associate with the intestines of laboratory mice.</title>
        <authorList>
            <person name="Navarre W."/>
            <person name="Wong E."/>
            <person name="Huang K."/>
            <person name="Tropini C."/>
            <person name="Ng K."/>
            <person name="Yu B."/>
        </authorList>
    </citation>
    <scope>NUCLEOTIDE SEQUENCE</scope>
    <source>
        <strain evidence="1">NM04_E33</strain>
    </source>
</reference>
<proteinExistence type="predicted"/>
<evidence type="ECO:0000313" key="1">
    <source>
        <dbReference type="EMBL" id="TGY77433.1"/>
    </source>
</evidence>
<dbReference type="Proteomes" id="UP000306319">
    <property type="component" value="Unassembled WGS sequence"/>
</dbReference>
<name>A0AC61RH13_9BACT</name>
<dbReference type="EMBL" id="SRYB01000025">
    <property type="protein sequence ID" value="TGY77433.1"/>
    <property type="molecule type" value="Genomic_DNA"/>
</dbReference>
<gene>
    <name evidence="1" type="ORF">E5331_14710</name>
</gene>
<keyword evidence="2" id="KW-1185">Reference proteome</keyword>
<organism evidence="1 2">
    <name type="scientific">Lepagella muris</name>
    <dbReference type="NCBI Taxonomy" id="3032870"/>
    <lineage>
        <taxon>Bacteria</taxon>
        <taxon>Pseudomonadati</taxon>
        <taxon>Bacteroidota</taxon>
        <taxon>Bacteroidia</taxon>
        <taxon>Bacteroidales</taxon>
        <taxon>Muribaculaceae</taxon>
        <taxon>Lepagella</taxon>
    </lineage>
</organism>
<comment type="caution">
    <text evidence="1">The sequence shown here is derived from an EMBL/GenBank/DDBJ whole genome shotgun (WGS) entry which is preliminary data.</text>
</comment>
<sequence length="1142" mass="128026">MDLKTDRRKTDRLYTVCDNVAASITFLVALTAYWLTADHSASYWDCPEYATCASMLEIGHPPGNPIWMLAMKFATIPFPKDMHPLIISLSSGLFMALASFLLAKIIFFAVSMTAFRYARRKISDSKVSGKHLSDRRIIPFVAATAAIGGGLCFALCDSAWFSAVESEVYAMSTFITALMVWLMTRWYAADSAAREYRILILIAYLTGLSLGVHQLNLLCIPALALIYSFKRSGNRSGTNPDDGSGANHTFLKGLIAILASFVIIILILIGMMNGVLTWAADFELFAVNRLGLPYFSGTIAYLVVLTATFLAAVLTPGRLPKHLSLPFILLFVWLSGIFVFKNSLPLAFLLSLAATCIAALPRIWNPVKVTIPLWMTAVVILGYSSFALILIRGHAAPPMNEAPPTDIFSLASYISRDQYGSKPLFYGATPFSRPMLEESFPGPDSVPAYSRYVLKRGKPKFVPLYDSPRFSYRSRMLSHEDSAENARIADECRRGYILSDYTFSRVTTPELDMWLPRITGNSSSYLESYQSWVGMTKQNMTAVEVSETFDPDGMPAGRLNSDGKRVKGVSYRPTYLQNLSFFLSYQVGYMYFRYLLWNFMGRQNDIPSTGEIDHGNFITGIPALDNLMLGDQSLMPSDASSDNPGRNVYFGIPLILGIIGIIFLLRSGKTGKRICSVVLLLFLLTGMAIVVYLNQTPGEPRERDYSFIGSYMAFAIWIAFGMAALALWLYRTAQRRHIRQWVATAATTVITLLPPAFMGYVNFDDHDRSGRSEPYDFASNILLNEQPSIIFTHGDNFTFPLWFAQEVMETGVQHTVIDASYFAMPDYVVNLMKQGKRGIRLTAHPSDILYGAYNYTRIAADADTVPIPAIDALKEMYADRSGEPTILHRFVTLPGKTRDEVMTIDMRRLANGSSLLPFKKLMLLDLIATNLSEKSPRRICFLSSMPTEFYHEFESATRRMPYMLVYDPDASDSTYLPTLRKAAAIPIERDYGEKTVYSDPVIADQRRRQRGELIIAARNMIEAGDTTGGIRLAIDAERLHPYSEISPASFTVADTTFHEGMEFAELMLSCARMLEDPSYAETASRLIDRMLAEAYQWRKFYASLPKVRRHTVSNSSRRLISIIPRLEELEKKSLNINKSLNK</sequence>